<dbReference type="SUPFAM" id="SSF52833">
    <property type="entry name" value="Thioredoxin-like"/>
    <property type="match status" value="1"/>
</dbReference>
<sequence length="882" mass="100569">MFPTVDTEHISQNTSLLNEPGTSSDDQDSAENFQAAKQNNNRDITINMLVKEAIFCIALALTTLGALHNTPSKVSKVPQPIKFFNSALVTDWYKGQLSSALRVINTHDVSFVMYYAPWDGESQYVRGEFEKAAILLNDRVHFSAINCWNPGSECRMQHNKIASWPILIAYTVTSRGILYKGPRNAESMVNFLDLIIQPLQKVSSREDLVNLLSMCNAVAVGYTPLTDTSKFYNIWYNTALKIREFDTVGEVCFAVVTSLDLANFGIESAPNARFMLWNDTQQYITKDVQRAWNESSLVKWVLENFAQPVARIIPMWKKSFNFERYADGNPMLMLFTPMNPLYEQLPSYALMREIAMEYYNCQSNQAHQWTAEFLKVQQIRRLMYQQKKFMKFCQEYKFKKPSVKMNISKKEVVSNNNKYPWNNMTQKNQKSSPVNLIWKEGLGASKLIQNNAWSSLELMEKCSLVSLPVEKSNYDFYEKCASLEEQLHHHSYVEPEREKEETVILPVEDDPLSAENLIQDYAKYFCNKLQFANTIYPPVFPSQSENETDIRGLGCTTNFTMYMIAVDSIRNYHFAEALGIDIKKKKDMTAVVILDSKHESQYVLSEEYSARSVREFIYNFTRKSIRRTLRSHVESATHTHFYGDGGGAEGGAASDVTIADLTTRTFRRAVRKKDVLTLVAVCGGGCGALTSRALAEATRLLNACGVRAHAARVDAGRHDLPWHYTPTLYPTILVFPPNRNGELGSRAYPLKERISSSGLVALALRALGTPHHVRVRLAMCSRVRSIVEKKSCLKYIREHIASVIGRNLKYWQKARTVDLRNAVLKRLQHLNRVQLLLSVIHFGDLTVNNRKQKLLKNALDDLLTSWNIDGPRQRDASTVKTR</sequence>
<reference evidence="2 3" key="1">
    <citation type="submission" date="2017-07" db="EMBL/GenBank/DDBJ databases">
        <authorList>
            <person name="Talla V."/>
            <person name="Backstrom N."/>
        </authorList>
    </citation>
    <scope>NUCLEOTIDE SEQUENCE [LARGE SCALE GENOMIC DNA]</scope>
</reference>
<protein>
    <recommendedName>
        <fullName evidence="4">Thioredoxin domain-containing protein</fullName>
    </recommendedName>
</protein>
<evidence type="ECO:0000313" key="2">
    <source>
        <dbReference type="EMBL" id="VVC87331.1"/>
    </source>
</evidence>
<dbReference type="Gene3D" id="3.40.30.10">
    <property type="entry name" value="Glutaredoxin"/>
    <property type="match status" value="2"/>
</dbReference>
<organism evidence="2 3">
    <name type="scientific">Leptidea sinapis</name>
    <dbReference type="NCBI Taxonomy" id="189913"/>
    <lineage>
        <taxon>Eukaryota</taxon>
        <taxon>Metazoa</taxon>
        <taxon>Ecdysozoa</taxon>
        <taxon>Arthropoda</taxon>
        <taxon>Hexapoda</taxon>
        <taxon>Insecta</taxon>
        <taxon>Pterygota</taxon>
        <taxon>Neoptera</taxon>
        <taxon>Endopterygota</taxon>
        <taxon>Lepidoptera</taxon>
        <taxon>Glossata</taxon>
        <taxon>Ditrysia</taxon>
        <taxon>Papilionoidea</taxon>
        <taxon>Pieridae</taxon>
        <taxon>Dismorphiinae</taxon>
        <taxon>Leptidea</taxon>
    </lineage>
</organism>
<dbReference type="EMBL" id="FZQP02000104">
    <property type="protein sequence ID" value="VVC87331.1"/>
    <property type="molecule type" value="Genomic_DNA"/>
</dbReference>
<dbReference type="InterPro" id="IPR052792">
    <property type="entry name" value="Thioredoxin_dom-contain_11"/>
</dbReference>
<accession>A0A5E4PR24</accession>
<proteinExistence type="predicted"/>
<name>A0A5E4PR24_9NEOP</name>
<evidence type="ECO:0008006" key="4">
    <source>
        <dbReference type="Google" id="ProtNLM"/>
    </source>
</evidence>
<dbReference type="Proteomes" id="UP000324832">
    <property type="component" value="Unassembled WGS sequence"/>
</dbReference>
<dbReference type="PANTHER" id="PTHR46497">
    <property type="entry name" value="THIOREDOXIN DOMAIN-CONTAINING PROTEIN 11"/>
    <property type="match status" value="1"/>
</dbReference>
<dbReference type="AlphaFoldDB" id="A0A5E4PR24"/>
<gene>
    <name evidence="2" type="ORF">LSINAPIS_LOCUS966</name>
</gene>
<dbReference type="PANTHER" id="PTHR46497:SF1">
    <property type="entry name" value="THIOREDOXIN DOMAIN-CONTAINING PROTEIN 11"/>
    <property type="match status" value="1"/>
</dbReference>
<evidence type="ECO:0000313" key="3">
    <source>
        <dbReference type="Proteomes" id="UP000324832"/>
    </source>
</evidence>
<feature type="compositionally biased region" description="Polar residues" evidence="1">
    <location>
        <begin position="10"/>
        <end position="30"/>
    </location>
</feature>
<dbReference type="InterPro" id="IPR036249">
    <property type="entry name" value="Thioredoxin-like_sf"/>
</dbReference>
<feature type="region of interest" description="Disordered" evidence="1">
    <location>
        <begin position="1"/>
        <end position="30"/>
    </location>
</feature>
<keyword evidence="3" id="KW-1185">Reference proteome</keyword>
<evidence type="ECO:0000256" key="1">
    <source>
        <dbReference type="SAM" id="MobiDB-lite"/>
    </source>
</evidence>